<gene>
    <name evidence="1" type="ORF">PVK06_024913</name>
</gene>
<accession>A0ABR0PFF0</accession>
<keyword evidence="2" id="KW-1185">Reference proteome</keyword>
<evidence type="ECO:0000313" key="2">
    <source>
        <dbReference type="Proteomes" id="UP001358586"/>
    </source>
</evidence>
<proteinExistence type="predicted"/>
<protein>
    <submittedName>
        <fullName evidence="1">Uncharacterized protein</fullName>
    </submittedName>
</protein>
<evidence type="ECO:0000313" key="1">
    <source>
        <dbReference type="EMBL" id="KAK5819882.1"/>
    </source>
</evidence>
<organism evidence="1 2">
    <name type="scientific">Gossypium arboreum</name>
    <name type="common">Tree cotton</name>
    <name type="synonym">Gossypium nanking</name>
    <dbReference type="NCBI Taxonomy" id="29729"/>
    <lineage>
        <taxon>Eukaryota</taxon>
        <taxon>Viridiplantae</taxon>
        <taxon>Streptophyta</taxon>
        <taxon>Embryophyta</taxon>
        <taxon>Tracheophyta</taxon>
        <taxon>Spermatophyta</taxon>
        <taxon>Magnoliopsida</taxon>
        <taxon>eudicotyledons</taxon>
        <taxon>Gunneridae</taxon>
        <taxon>Pentapetalae</taxon>
        <taxon>rosids</taxon>
        <taxon>malvids</taxon>
        <taxon>Malvales</taxon>
        <taxon>Malvaceae</taxon>
        <taxon>Malvoideae</taxon>
        <taxon>Gossypium</taxon>
    </lineage>
</organism>
<name>A0ABR0PFF0_GOSAR</name>
<reference evidence="1 2" key="1">
    <citation type="submission" date="2023-03" db="EMBL/GenBank/DDBJ databases">
        <title>WGS of Gossypium arboreum.</title>
        <authorList>
            <person name="Yu D."/>
        </authorList>
    </citation>
    <scope>NUCLEOTIDE SEQUENCE [LARGE SCALE GENOMIC DNA]</scope>
    <source>
        <tissue evidence="1">Leaf</tissue>
    </source>
</reference>
<comment type="caution">
    <text evidence="1">The sequence shown here is derived from an EMBL/GenBank/DDBJ whole genome shotgun (WGS) entry which is preliminary data.</text>
</comment>
<dbReference type="EMBL" id="JARKNE010000007">
    <property type="protein sequence ID" value="KAK5819882.1"/>
    <property type="molecule type" value="Genomic_DNA"/>
</dbReference>
<dbReference type="Proteomes" id="UP001358586">
    <property type="component" value="Chromosome 7"/>
</dbReference>
<sequence>MIADIILSMVKVDSRTVVSVLIANIRSKFNYTHSYRNAWIAKQKALEIIHNGWDASYNEDSNRRILPIAFTITLREKVDD</sequence>